<gene>
    <name evidence="3" type="ORF">DVH02_32155</name>
</gene>
<organism evidence="3 4">
    <name type="scientific">Streptomyces corynorhini</name>
    <dbReference type="NCBI Taxonomy" id="2282652"/>
    <lineage>
        <taxon>Bacteria</taxon>
        <taxon>Bacillati</taxon>
        <taxon>Actinomycetota</taxon>
        <taxon>Actinomycetes</taxon>
        <taxon>Kitasatosporales</taxon>
        <taxon>Streptomycetaceae</taxon>
        <taxon>Streptomyces</taxon>
    </lineage>
</organism>
<dbReference type="Proteomes" id="UP000253741">
    <property type="component" value="Unassembled WGS sequence"/>
</dbReference>
<feature type="region of interest" description="Disordered" evidence="1">
    <location>
        <begin position="55"/>
        <end position="80"/>
    </location>
</feature>
<keyword evidence="2" id="KW-1133">Transmembrane helix</keyword>
<name>A0A370AZV3_9ACTN</name>
<evidence type="ECO:0000256" key="2">
    <source>
        <dbReference type="SAM" id="Phobius"/>
    </source>
</evidence>
<accession>A0A370AZV3</accession>
<proteinExistence type="predicted"/>
<keyword evidence="2" id="KW-0812">Transmembrane</keyword>
<reference evidence="3 4" key="1">
    <citation type="submission" date="2018-07" db="EMBL/GenBank/DDBJ databases">
        <title>Streptomyces species from bats.</title>
        <authorList>
            <person name="Dunlap C."/>
        </authorList>
    </citation>
    <scope>NUCLEOTIDE SEQUENCE [LARGE SCALE GENOMIC DNA]</scope>
    <source>
        <strain evidence="3 4">AC230</strain>
    </source>
</reference>
<keyword evidence="4" id="KW-1185">Reference proteome</keyword>
<keyword evidence="2" id="KW-0472">Membrane</keyword>
<evidence type="ECO:0000313" key="4">
    <source>
        <dbReference type="Proteomes" id="UP000253741"/>
    </source>
</evidence>
<dbReference type="AlphaFoldDB" id="A0A370AZV3"/>
<comment type="caution">
    <text evidence="3">The sequence shown here is derived from an EMBL/GenBank/DDBJ whole genome shotgun (WGS) entry which is preliminary data.</text>
</comment>
<feature type="transmembrane region" description="Helical" evidence="2">
    <location>
        <begin position="29"/>
        <end position="50"/>
    </location>
</feature>
<dbReference type="EMBL" id="QQNA01000359">
    <property type="protein sequence ID" value="RDG32625.1"/>
    <property type="molecule type" value="Genomic_DNA"/>
</dbReference>
<evidence type="ECO:0000313" key="3">
    <source>
        <dbReference type="EMBL" id="RDG32625.1"/>
    </source>
</evidence>
<evidence type="ECO:0000256" key="1">
    <source>
        <dbReference type="SAM" id="MobiDB-lite"/>
    </source>
</evidence>
<protein>
    <submittedName>
        <fullName evidence="3">Uncharacterized protein</fullName>
    </submittedName>
</protein>
<sequence length="80" mass="8183">MTSQVRDPELSGQHLQSATGKILRRVVPLFAVMVALAAFSLVAAFAVCFLSETPAAAGSEPAPPEAAKGTAEPLHGTASH</sequence>
<dbReference type="RefSeq" id="WP_114627382.1">
    <property type="nucleotide sequence ID" value="NZ_QQNA01000359.1"/>
</dbReference>